<keyword evidence="1" id="KW-0677">Repeat</keyword>
<dbReference type="PANTHER" id="PTHR47926:SF386">
    <property type="entry name" value="PENTATRICOPEPTIDE REPEAT-CONTAINING PROTEIN"/>
    <property type="match status" value="1"/>
</dbReference>
<feature type="repeat" description="PPR" evidence="2">
    <location>
        <begin position="272"/>
        <end position="306"/>
    </location>
</feature>
<feature type="repeat" description="PPR" evidence="2">
    <location>
        <begin position="645"/>
        <end position="679"/>
    </location>
</feature>
<feature type="repeat" description="PPR" evidence="2">
    <location>
        <begin position="237"/>
        <end position="271"/>
    </location>
</feature>
<dbReference type="InterPro" id="IPR011990">
    <property type="entry name" value="TPR-like_helical_dom_sf"/>
</dbReference>
<dbReference type="PANTHER" id="PTHR47926">
    <property type="entry name" value="PENTATRICOPEPTIDE REPEAT-CONTAINING PROTEIN"/>
    <property type="match status" value="1"/>
</dbReference>
<accession>A0AAE1MQF3</accession>
<dbReference type="InterPro" id="IPR046848">
    <property type="entry name" value="E_motif"/>
</dbReference>
<dbReference type="Proteomes" id="UP001293593">
    <property type="component" value="Unassembled WGS sequence"/>
</dbReference>
<dbReference type="PROSITE" id="PS51375">
    <property type="entry name" value="PPR"/>
    <property type="match status" value="8"/>
</dbReference>
<feature type="repeat" description="PPR" evidence="2">
    <location>
        <begin position="408"/>
        <end position="442"/>
    </location>
</feature>
<feature type="repeat" description="PPR" evidence="2">
    <location>
        <begin position="544"/>
        <end position="578"/>
    </location>
</feature>
<proteinExistence type="predicted"/>
<name>A0AAE1MQF3_9FABA</name>
<evidence type="ECO:0008006" key="5">
    <source>
        <dbReference type="Google" id="ProtNLM"/>
    </source>
</evidence>
<feature type="repeat" description="PPR" evidence="2">
    <location>
        <begin position="136"/>
        <end position="170"/>
    </location>
</feature>
<evidence type="ECO:0000256" key="1">
    <source>
        <dbReference type="ARBA" id="ARBA00022737"/>
    </source>
</evidence>
<dbReference type="FunFam" id="1.25.40.10:FF:000031">
    <property type="entry name" value="Pentatricopeptide repeat-containing protein mitochondrial"/>
    <property type="match status" value="1"/>
</dbReference>
<dbReference type="FunFam" id="1.25.40.10:FF:000366">
    <property type="entry name" value="Pentatricopeptide (PPR) repeat-containing protein"/>
    <property type="match status" value="1"/>
</dbReference>
<evidence type="ECO:0000256" key="2">
    <source>
        <dbReference type="PROSITE-ProRule" id="PRU00708"/>
    </source>
</evidence>
<reference evidence="3" key="1">
    <citation type="submission" date="2023-10" db="EMBL/GenBank/DDBJ databases">
        <title>Chromosome-level genome of the transformable northern wattle, Acacia crassicarpa.</title>
        <authorList>
            <person name="Massaro I."/>
            <person name="Sinha N.R."/>
            <person name="Poethig S."/>
            <person name="Leichty A.R."/>
        </authorList>
    </citation>
    <scope>NUCLEOTIDE SEQUENCE</scope>
    <source>
        <strain evidence="3">Acra3RX</strain>
        <tissue evidence="3">Leaf</tissue>
    </source>
</reference>
<evidence type="ECO:0000313" key="4">
    <source>
        <dbReference type="Proteomes" id="UP001293593"/>
    </source>
</evidence>
<dbReference type="InterPro" id="IPR046960">
    <property type="entry name" value="PPR_At4g14850-like_plant"/>
</dbReference>
<dbReference type="GO" id="GO:0009451">
    <property type="term" value="P:RNA modification"/>
    <property type="evidence" value="ECO:0007669"/>
    <property type="project" value="InterPro"/>
</dbReference>
<feature type="repeat" description="PPR" evidence="2">
    <location>
        <begin position="373"/>
        <end position="407"/>
    </location>
</feature>
<dbReference type="InterPro" id="IPR002885">
    <property type="entry name" value="PPR_rpt"/>
</dbReference>
<dbReference type="Pfam" id="PF13041">
    <property type="entry name" value="PPR_2"/>
    <property type="match status" value="3"/>
</dbReference>
<dbReference type="AlphaFoldDB" id="A0AAE1MQF3"/>
<comment type="caution">
    <text evidence="3">The sequence shown here is derived from an EMBL/GenBank/DDBJ whole genome shotgun (WGS) entry which is preliminary data.</text>
</comment>
<dbReference type="Pfam" id="PF20431">
    <property type="entry name" value="E_motif"/>
    <property type="match status" value="1"/>
</dbReference>
<dbReference type="FunFam" id="1.25.40.10:FF:000344">
    <property type="entry name" value="Pentatricopeptide repeat-containing protein"/>
    <property type="match status" value="1"/>
</dbReference>
<dbReference type="FunFam" id="1.25.40.10:FF:000393">
    <property type="entry name" value="Pentatricopeptide repeat-containing protein At1g20230"/>
    <property type="match status" value="1"/>
</dbReference>
<evidence type="ECO:0000313" key="3">
    <source>
        <dbReference type="EMBL" id="KAK4269051.1"/>
    </source>
</evidence>
<sequence length="863" mass="96567">MIPLQTLESGFRCKSLMQLSMSIQLLESMTRPPPDPFIYHSQFPSKRTKPSCVSFQSSKSFQSHFFILDQPVNSATYASILESCVCPSLGKQVHAHSIKTGFQEHEFVDTKLLQMYGRTGCFDDASLLFDIMPLRNLYSWTALLSAYVDHGLFEEACLLFQELLYEYVQLDFFLFPVVLKICYGLGALELGRQLHGILLKTQFVTNIYVGNALIGMYGKCGSLENAEKVLEGMPQKDCVSWNSIITACAANGMAYEALDLLQDMSLGDVTPNIVSWSAVIAGFAQNGYDEEAIQLLFKMQAAGLEPNARTLASVIPCCARLRKLSLGKVLHGYIYRHDFTSNAFVFNGLLDMYRRCGDVEIAFKMFSKVSRKCSASYNTMIAGYSENGNISKARRLFDEMQQDGVERERISWNSMISGYVDNFLYDEALSLFQDSLKDGITPDSFTLGSVLTACADTASIRQGKQIHNHAIVRGLQSNSFVGGALVEFYFECHDIFSAQRAFDEVSERDVATWNVLISGYAHRNQNKTVQELLHRMINDGFEPNVYTMNGILAGCLENSHYDSAIQLFTKIQNSLLKPDIYTVGIILTACSKLASIQRGKQVHAYSIRAGFDSDVHVGAALVDMYGKCGNIKYCVITYNRILNPDLVSHNAILTAYATHGHGEEGIAHFRKMLAGKVRPDHITFLSVLSSCVHAGSIEMGHECFSLMETYNLIPTLKHYTCMIDLLSRAGKLNEAYELIKKMPMEADSVTWSALLGGCFVHGEVFLGEIAAENLLELEPNNTANYILLANLYASAGRWNDLAQIRQLMKDERMQKSPGCSWIEDKDGVHVFLASDRTHARTEEIYSTLDHLTRYIRTSYVVCF</sequence>
<protein>
    <recommendedName>
        <fullName evidence="5">Pentatricopeptide repeat-containing protein</fullName>
    </recommendedName>
</protein>
<gene>
    <name evidence="3" type="ORF">QN277_022256</name>
</gene>
<dbReference type="Pfam" id="PF01535">
    <property type="entry name" value="PPR"/>
    <property type="match status" value="9"/>
</dbReference>
<organism evidence="3 4">
    <name type="scientific">Acacia crassicarpa</name>
    <name type="common">northern wattle</name>
    <dbReference type="NCBI Taxonomy" id="499986"/>
    <lineage>
        <taxon>Eukaryota</taxon>
        <taxon>Viridiplantae</taxon>
        <taxon>Streptophyta</taxon>
        <taxon>Embryophyta</taxon>
        <taxon>Tracheophyta</taxon>
        <taxon>Spermatophyta</taxon>
        <taxon>Magnoliopsida</taxon>
        <taxon>eudicotyledons</taxon>
        <taxon>Gunneridae</taxon>
        <taxon>Pentapetalae</taxon>
        <taxon>rosids</taxon>
        <taxon>fabids</taxon>
        <taxon>Fabales</taxon>
        <taxon>Fabaceae</taxon>
        <taxon>Caesalpinioideae</taxon>
        <taxon>mimosoid clade</taxon>
        <taxon>Acacieae</taxon>
        <taxon>Acacia</taxon>
    </lineage>
</organism>
<dbReference type="EMBL" id="JAWXYG010000006">
    <property type="protein sequence ID" value="KAK4269051.1"/>
    <property type="molecule type" value="Genomic_DNA"/>
</dbReference>
<keyword evidence="4" id="KW-1185">Reference proteome</keyword>
<dbReference type="GO" id="GO:0003723">
    <property type="term" value="F:RNA binding"/>
    <property type="evidence" value="ECO:0007669"/>
    <property type="project" value="InterPro"/>
</dbReference>
<dbReference type="Gene3D" id="1.25.40.10">
    <property type="entry name" value="Tetratricopeptide repeat domain"/>
    <property type="match status" value="5"/>
</dbReference>
<dbReference type="NCBIfam" id="TIGR00756">
    <property type="entry name" value="PPR"/>
    <property type="match status" value="7"/>
</dbReference>
<feature type="repeat" description="PPR" evidence="2">
    <location>
        <begin position="509"/>
        <end position="543"/>
    </location>
</feature>